<dbReference type="PANTHER" id="PTHR39611">
    <property type="entry name" value="HYDROXYPROLINE-RICH GLYCOPROTEIN DZ-HRGP-RELATED"/>
    <property type="match status" value="1"/>
</dbReference>
<feature type="compositionally biased region" description="Basic residues" evidence="1">
    <location>
        <begin position="348"/>
        <end position="359"/>
    </location>
</feature>
<feature type="domain" description="DUF7514" evidence="2">
    <location>
        <begin position="34"/>
        <end position="194"/>
    </location>
</feature>
<feature type="region of interest" description="Disordered" evidence="1">
    <location>
        <begin position="427"/>
        <end position="457"/>
    </location>
</feature>
<evidence type="ECO:0000313" key="4">
    <source>
        <dbReference type="Proteomes" id="UP000676310"/>
    </source>
</evidence>
<evidence type="ECO:0000259" key="2">
    <source>
        <dbReference type="Pfam" id="PF24355"/>
    </source>
</evidence>
<protein>
    <recommendedName>
        <fullName evidence="2">DUF7514 domain-containing protein</fullName>
    </recommendedName>
</protein>
<name>A0A8J2IBP9_9PLEO</name>
<keyword evidence="4" id="KW-1185">Reference proteome</keyword>
<dbReference type="EMBL" id="CAJRGZ010000019">
    <property type="protein sequence ID" value="CAG5164423.1"/>
    <property type="molecule type" value="Genomic_DNA"/>
</dbReference>
<proteinExistence type="predicted"/>
<evidence type="ECO:0000313" key="3">
    <source>
        <dbReference type="EMBL" id="CAG5164423.1"/>
    </source>
</evidence>
<sequence length="457" mass="50972">MAPEPISPKEHQEERAANVAQADAAHREAYDYWGYLFKEDKCGTDLLDRLLKGIAEVISKKFEPSDSPDLTPPQIAAWYRSVGGDYDVLFTDTPPSSVAFIYRSLGAFHSLQPGPDDDGYSSPTIPALKKSGFVTWQTIQLLLGPEEHVPFLQRAVEIDDIPDPETGNIFPKVLPKECFPEKPDDAMESWYQSVAARLKKEADEETSGGSAADEPKPRTSTDSEGTSADEKHGAYRYFEDPLYRNGRPRPTFMRHVSKQSPRPGDDHGRAVTSRVRHMLNPLNYVGGRKKSVPGRYDDDDYSDGDATPIAPVPQPGARYPSHKRPHPPRRESSLSTTDSDSDPDHPPSRRRSPVLRSHRSHEPPISQPGYFPAYSEARRYSNQHDAIRMDGRSSSATSPQPVYRPTTSPLFATQVAQAQREAAQKYYVSRPAMPPRTSYRPVPAPGVRWGSQTVHPC</sequence>
<evidence type="ECO:0000256" key="1">
    <source>
        <dbReference type="SAM" id="MobiDB-lite"/>
    </source>
</evidence>
<dbReference type="InterPro" id="IPR055936">
    <property type="entry name" value="DUF7514"/>
</dbReference>
<dbReference type="RefSeq" id="XP_043170208.1">
    <property type="nucleotide sequence ID" value="XM_043314273.1"/>
</dbReference>
<dbReference type="OrthoDB" id="5420895at2759"/>
<reference evidence="3" key="1">
    <citation type="submission" date="2021-05" db="EMBL/GenBank/DDBJ databases">
        <authorList>
            <person name="Stam R."/>
        </authorList>
    </citation>
    <scope>NUCLEOTIDE SEQUENCE</scope>
    <source>
        <strain evidence="3">CS162</strain>
    </source>
</reference>
<feature type="region of interest" description="Disordered" evidence="1">
    <location>
        <begin position="1"/>
        <end position="20"/>
    </location>
</feature>
<comment type="caution">
    <text evidence="3">The sequence shown here is derived from an EMBL/GenBank/DDBJ whole genome shotgun (WGS) entry which is preliminary data.</text>
</comment>
<dbReference type="GeneID" id="67018564"/>
<feature type="compositionally biased region" description="Basic and acidic residues" evidence="1">
    <location>
        <begin position="228"/>
        <end position="242"/>
    </location>
</feature>
<dbReference type="Pfam" id="PF24355">
    <property type="entry name" value="DUF7514"/>
    <property type="match status" value="1"/>
</dbReference>
<gene>
    <name evidence="3" type="ORF">ALTATR162_LOCUS6651</name>
</gene>
<dbReference type="AlphaFoldDB" id="A0A8J2IBP9"/>
<dbReference type="PANTHER" id="PTHR39611:SF2">
    <property type="entry name" value="HYDROXYPROLINE-RICH GLYCOPROTEIN DZ-HRGP"/>
    <property type="match status" value="1"/>
</dbReference>
<feature type="compositionally biased region" description="Basic and acidic residues" evidence="1">
    <location>
        <begin position="7"/>
        <end position="16"/>
    </location>
</feature>
<feature type="compositionally biased region" description="Polar residues" evidence="1">
    <location>
        <begin position="392"/>
        <end position="406"/>
    </location>
</feature>
<accession>A0A8J2IBP9</accession>
<organism evidence="3 4">
    <name type="scientific">Alternaria atra</name>
    <dbReference type="NCBI Taxonomy" id="119953"/>
    <lineage>
        <taxon>Eukaryota</taxon>
        <taxon>Fungi</taxon>
        <taxon>Dikarya</taxon>
        <taxon>Ascomycota</taxon>
        <taxon>Pezizomycotina</taxon>
        <taxon>Dothideomycetes</taxon>
        <taxon>Pleosporomycetidae</taxon>
        <taxon>Pleosporales</taxon>
        <taxon>Pleosporineae</taxon>
        <taxon>Pleosporaceae</taxon>
        <taxon>Alternaria</taxon>
        <taxon>Alternaria sect. Ulocladioides</taxon>
    </lineage>
</organism>
<feature type="region of interest" description="Disordered" evidence="1">
    <location>
        <begin position="197"/>
        <end position="406"/>
    </location>
</feature>
<dbReference type="Proteomes" id="UP000676310">
    <property type="component" value="Unassembled WGS sequence"/>
</dbReference>